<dbReference type="Pfam" id="PF10536">
    <property type="entry name" value="PMD"/>
    <property type="match status" value="1"/>
</dbReference>
<dbReference type="EMBL" id="JASCZI010181325">
    <property type="protein sequence ID" value="MED6181888.1"/>
    <property type="molecule type" value="Genomic_DNA"/>
</dbReference>
<evidence type="ECO:0000259" key="1">
    <source>
        <dbReference type="Pfam" id="PF10536"/>
    </source>
</evidence>
<evidence type="ECO:0000313" key="2">
    <source>
        <dbReference type="EMBL" id="MED6181888.1"/>
    </source>
</evidence>
<protein>
    <recommendedName>
        <fullName evidence="1">Aminotransferase-like plant mobile domain-containing protein</fullName>
    </recommendedName>
</protein>
<proteinExistence type="predicted"/>
<sequence>MGTSSPGCAHVSTCTEIRLPQGARDLQDGRLLVLRYILDRYCVDDTLQFRWTSYGLDDLRFLSPKWIRSGPEIRAWRSVVPIVYFDLVHMHHVDRIVRQFGADQPILVDPVNVDRFLRTKGRGEDVWCHRTTRSLYESWMRQVTDLVVVEIVLKPDFRGNWKYLDWWSRVCRSRFLLDDRLLQDPRVQVPPADIRSTPSQPWQEIQLTLDAPTHRRCPGGRVGDTGGLTRRS</sequence>
<feature type="domain" description="Aminotransferase-like plant mobile" evidence="1">
    <location>
        <begin position="33"/>
        <end position="168"/>
    </location>
</feature>
<comment type="caution">
    <text evidence="2">The sequence shown here is derived from an EMBL/GenBank/DDBJ whole genome shotgun (WGS) entry which is preliminary data.</text>
</comment>
<gene>
    <name evidence="2" type="ORF">PIB30_023557</name>
</gene>
<name>A0ABU6WAG9_9FABA</name>
<accession>A0ABU6WAG9</accession>
<keyword evidence="3" id="KW-1185">Reference proteome</keyword>
<organism evidence="2 3">
    <name type="scientific">Stylosanthes scabra</name>
    <dbReference type="NCBI Taxonomy" id="79078"/>
    <lineage>
        <taxon>Eukaryota</taxon>
        <taxon>Viridiplantae</taxon>
        <taxon>Streptophyta</taxon>
        <taxon>Embryophyta</taxon>
        <taxon>Tracheophyta</taxon>
        <taxon>Spermatophyta</taxon>
        <taxon>Magnoliopsida</taxon>
        <taxon>eudicotyledons</taxon>
        <taxon>Gunneridae</taxon>
        <taxon>Pentapetalae</taxon>
        <taxon>rosids</taxon>
        <taxon>fabids</taxon>
        <taxon>Fabales</taxon>
        <taxon>Fabaceae</taxon>
        <taxon>Papilionoideae</taxon>
        <taxon>50 kb inversion clade</taxon>
        <taxon>dalbergioids sensu lato</taxon>
        <taxon>Dalbergieae</taxon>
        <taxon>Pterocarpus clade</taxon>
        <taxon>Stylosanthes</taxon>
    </lineage>
</organism>
<evidence type="ECO:0000313" key="3">
    <source>
        <dbReference type="Proteomes" id="UP001341840"/>
    </source>
</evidence>
<reference evidence="2 3" key="1">
    <citation type="journal article" date="2023" name="Plants (Basel)">
        <title>Bridging the Gap: Combining Genomics and Transcriptomics Approaches to Understand Stylosanthes scabra, an Orphan Legume from the Brazilian Caatinga.</title>
        <authorList>
            <person name="Ferreira-Neto J.R.C."/>
            <person name="da Silva M.D."/>
            <person name="Binneck E."/>
            <person name="de Melo N.F."/>
            <person name="da Silva R.H."/>
            <person name="de Melo A.L.T.M."/>
            <person name="Pandolfi V."/>
            <person name="Bustamante F.O."/>
            <person name="Brasileiro-Vidal A.C."/>
            <person name="Benko-Iseppon A.M."/>
        </authorList>
    </citation>
    <scope>NUCLEOTIDE SEQUENCE [LARGE SCALE GENOMIC DNA]</scope>
    <source>
        <tissue evidence="2">Leaves</tissue>
    </source>
</reference>
<dbReference type="InterPro" id="IPR019557">
    <property type="entry name" value="AminoTfrase-like_pln_mobile"/>
</dbReference>
<dbReference type="Proteomes" id="UP001341840">
    <property type="component" value="Unassembled WGS sequence"/>
</dbReference>